<dbReference type="Gene3D" id="3.30.450.40">
    <property type="match status" value="1"/>
</dbReference>
<dbReference type="Gene3D" id="1.10.3210.10">
    <property type="entry name" value="Hypothetical protein af1432"/>
    <property type="match status" value="1"/>
</dbReference>
<dbReference type="CDD" id="cd00077">
    <property type="entry name" value="HDc"/>
    <property type="match status" value="1"/>
</dbReference>
<dbReference type="EMBL" id="CP149782">
    <property type="protein sequence ID" value="WYF43676.1"/>
    <property type="molecule type" value="Genomic_DNA"/>
</dbReference>
<dbReference type="InterPro" id="IPR029016">
    <property type="entry name" value="GAF-like_dom_sf"/>
</dbReference>
<dbReference type="InterPro" id="IPR006675">
    <property type="entry name" value="HDIG_dom"/>
</dbReference>
<dbReference type="InterPro" id="IPR003607">
    <property type="entry name" value="HD/PDEase_dom"/>
</dbReference>
<feature type="domain" description="HD-GYP" evidence="1">
    <location>
        <begin position="190"/>
        <end position="384"/>
    </location>
</feature>
<dbReference type="Pfam" id="PF13487">
    <property type="entry name" value="HD_5"/>
    <property type="match status" value="1"/>
</dbReference>
<organism evidence="2">
    <name type="scientific">Deinococcus sp. VB142</name>
    <dbReference type="NCBI Taxonomy" id="3112952"/>
    <lineage>
        <taxon>Bacteria</taxon>
        <taxon>Thermotogati</taxon>
        <taxon>Deinococcota</taxon>
        <taxon>Deinococci</taxon>
        <taxon>Deinococcales</taxon>
        <taxon>Deinococcaceae</taxon>
        <taxon>Deinococcus</taxon>
    </lineage>
</organism>
<dbReference type="SUPFAM" id="SSF55781">
    <property type="entry name" value="GAF domain-like"/>
    <property type="match status" value="1"/>
</dbReference>
<dbReference type="SMART" id="SM00065">
    <property type="entry name" value="GAF"/>
    <property type="match status" value="1"/>
</dbReference>
<evidence type="ECO:0000313" key="2">
    <source>
        <dbReference type="EMBL" id="WYF43676.1"/>
    </source>
</evidence>
<dbReference type="SMART" id="SM00471">
    <property type="entry name" value="HDc"/>
    <property type="match status" value="1"/>
</dbReference>
<dbReference type="SUPFAM" id="SSF109604">
    <property type="entry name" value="HD-domain/PDEase-like"/>
    <property type="match status" value="1"/>
</dbReference>
<dbReference type="InterPro" id="IPR052020">
    <property type="entry name" value="Cyclic_di-GMP/3'3'-cGAMP_PDE"/>
</dbReference>
<protein>
    <submittedName>
        <fullName evidence="2">HD domain-containing phosphohydrolase</fullName>
    </submittedName>
</protein>
<dbReference type="AlphaFoldDB" id="A0AAU6PZ62"/>
<accession>A0AAU6PZ62</accession>
<dbReference type="PANTHER" id="PTHR45228:SF8">
    <property type="entry name" value="TWO-COMPONENT RESPONSE REGULATOR-RELATED"/>
    <property type="match status" value="1"/>
</dbReference>
<gene>
    <name evidence="2" type="ORF">WDJ50_09620</name>
</gene>
<dbReference type="PROSITE" id="PS51832">
    <property type="entry name" value="HD_GYP"/>
    <property type="match status" value="1"/>
</dbReference>
<dbReference type="InterPro" id="IPR037522">
    <property type="entry name" value="HD_GYP_dom"/>
</dbReference>
<sequence>MPDSIPDFVNSTPEQQAVALAELSPSQLTLRLMRLGLQAPDLGSAMQPVLTALVERTAAVGAGYFQFRDATLAYHARTTAGEMPTGPAMATLLAHGLPGNLPLIEELTQAEETLYFSDTRADPSTQGFPELGVQGLCASPVRNREGELVGALLAHTFCPHPWDEAERVVVSSVTGLLSLLAARLHAEEREQAAHEGALRALGLSLEARDAETQGHTDRVTRLSERLGERLGLSAQELRELRWGAYLHDLGKISLPDQILLYEGPLTPEMRQRMCAHVAEGVRLAGELPFLPQTVLDVIGAHHERWDGTGYPLGLRREEIPLAARIFAICDVYDALASVRPYKQAWEKEDILNYLRAASGQHFDPSVTAALLELLSEDPPPQLQS</sequence>
<dbReference type="NCBIfam" id="TIGR00277">
    <property type="entry name" value="HDIG"/>
    <property type="match status" value="1"/>
</dbReference>
<reference evidence="2" key="1">
    <citation type="submission" date="2024-03" db="EMBL/GenBank/DDBJ databases">
        <title>Deinococcus weizhi sp. nov., isolated from human skin.</title>
        <authorList>
            <person name="Wei Z."/>
            <person name="Tian F."/>
            <person name="Yang C."/>
            <person name="Xin L.T."/>
            <person name="Wen Z.J."/>
            <person name="Lan K.C."/>
            <person name="Yu L."/>
            <person name="Zhe W."/>
            <person name="Dan F.D."/>
            <person name="Jun W."/>
            <person name="Rui Z."/>
            <person name="Yong X.J."/>
            <person name="Ting Y."/>
            <person name="Wei X."/>
            <person name="Xu Z.G."/>
            <person name="Xin Z."/>
            <person name="Dong F.G."/>
            <person name="Ni X.M."/>
            <person name="Zheng M.G."/>
            <person name="Chun Y."/>
            <person name="Qian W.X."/>
        </authorList>
    </citation>
    <scope>NUCLEOTIDE SEQUENCE</scope>
    <source>
        <strain evidence="2">VB142</strain>
    </source>
</reference>
<dbReference type="PANTHER" id="PTHR45228">
    <property type="entry name" value="CYCLIC DI-GMP PHOSPHODIESTERASE TM_0186-RELATED"/>
    <property type="match status" value="1"/>
</dbReference>
<dbReference type="InterPro" id="IPR003018">
    <property type="entry name" value="GAF"/>
</dbReference>
<dbReference type="RefSeq" id="WP_339094552.1">
    <property type="nucleotide sequence ID" value="NZ_CP149782.1"/>
</dbReference>
<evidence type="ECO:0000259" key="1">
    <source>
        <dbReference type="PROSITE" id="PS51832"/>
    </source>
</evidence>
<proteinExistence type="predicted"/>
<name>A0AAU6PZ62_9DEIO</name>